<evidence type="ECO:0000313" key="1">
    <source>
        <dbReference type="EMBL" id="ABF94108.1"/>
    </source>
</evidence>
<sequence length="117" mass="12093">MSFPLGFLLSPHLPSLSRKVVVALEALAVHAAEVHVRRQDLVLLDPDHLVGAPRRDVLTVGVGALVDVAAIVLAVHVVAAAVVLGDGDELHDASVAVRQSAGRGLGSAAGRRYMVLG</sequence>
<dbReference type="AlphaFoldDB" id="Q10RF4"/>
<organism evidence="1">
    <name type="scientific">Oryza sativa subsp. japonica</name>
    <name type="common">Rice</name>
    <dbReference type="NCBI Taxonomy" id="39947"/>
    <lineage>
        <taxon>Eukaryota</taxon>
        <taxon>Viridiplantae</taxon>
        <taxon>Streptophyta</taxon>
        <taxon>Embryophyta</taxon>
        <taxon>Tracheophyta</taxon>
        <taxon>Spermatophyta</taxon>
        <taxon>Magnoliopsida</taxon>
        <taxon>Liliopsida</taxon>
        <taxon>Poales</taxon>
        <taxon>Poaceae</taxon>
        <taxon>BOP clade</taxon>
        <taxon>Oryzoideae</taxon>
        <taxon>Oryzeae</taxon>
        <taxon>Oryzinae</taxon>
        <taxon>Oryza</taxon>
        <taxon>Oryza sativa</taxon>
    </lineage>
</organism>
<dbReference type="EMBL" id="DP000009">
    <property type="protein sequence ID" value="ABF94108.1"/>
    <property type="molecule type" value="Genomic_DNA"/>
</dbReference>
<name>Q10RF4_ORYSJ</name>
<protein>
    <submittedName>
        <fullName evidence="1">Uncharacterized protein</fullName>
    </submittedName>
</protein>
<proteinExistence type="predicted"/>
<reference evidence="1" key="1">
    <citation type="journal article" date="2005" name="Genome Res.">
        <title>Sequence, annotation, and analysis of synteny between rice chromosome 3 and diverged grass species.</title>
        <authorList>
            <consortium name="Rice Chromosome 3 Sequencing Consortium"/>
            <person name="Buell C.R."/>
            <person name="Yuan Q."/>
            <person name="Ouyang S."/>
            <person name="Liu J."/>
            <person name="Zhu W."/>
            <person name="Wang A."/>
            <person name="Maiti R."/>
            <person name="Haas B."/>
            <person name="Wortman J."/>
            <person name="Pertea M."/>
            <person name="Jones K.M."/>
            <person name="Kim M."/>
            <person name="Overton L."/>
            <person name="Tsitrin T."/>
            <person name="Fadrosh D."/>
            <person name="Bera J."/>
            <person name="Weaver B."/>
            <person name="Jin S."/>
            <person name="Johri S."/>
            <person name="Reardon M."/>
            <person name="Webb K."/>
            <person name="Hill J."/>
            <person name="Moffat K."/>
            <person name="Tallon L."/>
            <person name="Van Aken S."/>
            <person name="Lewis M."/>
            <person name="Utterback T."/>
            <person name="Feldblyum T."/>
            <person name="Zismann V."/>
            <person name="Iobst S."/>
            <person name="Hsiao J."/>
            <person name="de Vazeille A.R."/>
            <person name="Salzberg S.L."/>
            <person name="White O."/>
            <person name="Fraser C."/>
            <person name="Yu Y."/>
            <person name="Kim H."/>
            <person name="Rambo T."/>
            <person name="Currie J."/>
            <person name="Collura K."/>
            <person name="Kernodle-Thompson S."/>
            <person name="Wei F."/>
            <person name="Kudrna K."/>
            <person name="Ammiraju J.S."/>
            <person name="Luo M."/>
            <person name="Goicoechea J.L."/>
            <person name="Wing R.A."/>
            <person name="Henry D."/>
            <person name="Oates R."/>
            <person name="Palmer M."/>
            <person name="Pries G."/>
            <person name="Saski C."/>
            <person name="Simmons J."/>
            <person name="Soderlund C."/>
            <person name="Nelson W."/>
            <person name="de la Bastide M."/>
            <person name="Spiegel L."/>
            <person name="Nascimento L."/>
            <person name="Huang E."/>
            <person name="Preston R."/>
            <person name="Zutavern T."/>
            <person name="Palmer L."/>
            <person name="O'Shaughnessy A."/>
            <person name="Dike S."/>
            <person name="McCombie W.R."/>
            <person name="Minx P."/>
            <person name="Cordum H."/>
            <person name="Wilson R."/>
            <person name="Jin W."/>
            <person name="Lee H.R."/>
            <person name="Jiang J."/>
            <person name="Jackson S."/>
        </authorList>
    </citation>
    <scope>NUCLEOTIDE SEQUENCE [LARGE SCALE GENOMIC DNA]</scope>
</reference>
<reference evidence="1" key="2">
    <citation type="submission" date="2006-06" db="EMBL/GenBank/DDBJ databases">
        <authorList>
            <person name="Buell R."/>
            <person name="Wing R.A."/>
            <person name="McCombie W.A."/>
            <person name="Ouyang S."/>
        </authorList>
    </citation>
    <scope>NUCLEOTIDE SEQUENCE</scope>
</reference>
<gene>
    <name evidence="1" type="ordered locus">LOC_Os03g06530</name>
</gene>
<accession>Q10RF4</accession>